<dbReference type="PANTHER" id="PTHR38430">
    <property type="entry name" value="PROTEIN-ARGININE KINASE ACTIVATOR PROTEIN"/>
    <property type="match status" value="1"/>
</dbReference>
<comment type="caution">
    <text evidence="2">The sequence shown here is derived from an EMBL/GenBank/DDBJ whole genome shotgun (WGS) entry which is preliminary data.</text>
</comment>
<dbReference type="Pfam" id="PF02151">
    <property type="entry name" value="UVR"/>
    <property type="match status" value="1"/>
</dbReference>
<dbReference type="Gene3D" id="4.10.860.10">
    <property type="entry name" value="UVR domain"/>
    <property type="match status" value="1"/>
</dbReference>
<dbReference type="InterPro" id="IPR001943">
    <property type="entry name" value="UVR_dom"/>
</dbReference>
<gene>
    <name evidence="2" type="ORF">NE695_15855</name>
</gene>
<proteinExistence type="predicted"/>
<name>A0ABT1S359_9FIRM</name>
<dbReference type="PROSITE" id="PS50151">
    <property type="entry name" value="UVR"/>
    <property type="match status" value="1"/>
</dbReference>
<evidence type="ECO:0000313" key="3">
    <source>
        <dbReference type="Proteomes" id="UP001524473"/>
    </source>
</evidence>
<dbReference type="RefSeq" id="WP_066866097.1">
    <property type="nucleotide sequence ID" value="NZ_CABKVV010000014.1"/>
</dbReference>
<dbReference type="EMBL" id="JANFZH010000047">
    <property type="protein sequence ID" value="MCQ4841386.1"/>
    <property type="molecule type" value="Genomic_DNA"/>
</dbReference>
<dbReference type="PANTHER" id="PTHR38430:SF1">
    <property type="entry name" value="PROTEIN-ARGININE KINASE ACTIVATOR PROTEIN"/>
    <property type="match status" value="1"/>
</dbReference>
<sequence>MLCQSCGKKTATTHIKTIVNGKLTQYHLCADCAKMKGYGNIFQDWSFSFGNMLGGLLGTTIQEEEILRCEKCGASFEEISKTGKIGCAHCYEIFRRKLAPVIQRIHGTTQHKGKVPGGSALRIADLNNKIMPVREAPVEEKRRLLKKAVEAQDFETAAVLRDEIKEMEQNG</sequence>
<dbReference type="GeneID" id="90533197"/>
<dbReference type="InterPro" id="IPR036876">
    <property type="entry name" value="UVR_dom_sf"/>
</dbReference>
<dbReference type="SUPFAM" id="SSF46600">
    <property type="entry name" value="C-terminal UvrC-binding domain of UvrB"/>
    <property type="match status" value="1"/>
</dbReference>
<evidence type="ECO:0000259" key="1">
    <source>
        <dbReference type="PROSITE" id="PS50151"/>
    </source>
</evidence>
<keyword evidence="3" id="KW-1185">Reference proteome</keyword>
<evidence type="ECO:0000313" key="2">
    <source>
        <dbReference type="EMBL" id="MCQ4841386.1"/>
    </source>
</evidence>
<reference evidence="2 3" key="1">
    <citation type="submission" date="2022-06" db="EMBL/GenBank/DDBJ databases">
        <title>Isolation of gut microbiota from human fecal samples.</title>
        <authorList>
            <person name="Pamer E.G."/>
            <person name="Barat B."/>
            <person name="Waligurski E."/>
            <person name="Medina S."/>
            <person name="Paddock L."/>
            <person name="Mostad J."/>
        </authorList>
    </citation>
    <scope>NUCLEOTIDE SEQUENCE [LARGE SCALE GENOMIC DNA]</scope>
    <source>
        <strain evidence="2 3">DFI.9.73</strain>
    </source>
</reference>
<protein>
    <submittedName>
        <fullName evidence="2">UvrB/UvrC motif-containing protein</fullName>
    </submittedName>
</protein>
<dbReference type="InterPro" id="IPR025542">
    <property type="entry name" value="YacH"/>
</dbReference>
<accession>A0ABT1S359</accession>
<feature type="domain" description="UVR" evidence="1">
    <location>
        <begin position="135"/>
        <end position="170"/>
    </location>
</feature>
<dbReference type="PIRSF" id="PIRSF015034">
    <property type="entry name" value="YacH"/>
    <property type="match status" value="1"/>
</dbReference>
<dbReference type="Proteomes" id="UP001524473">
    <property type="component" value="Unassembled WGS sequence"/>
</dbReference>
<organism evidence="2 3">
    <name type="scientific">Neglectibacter timonensis</name>
    <dbReference type="NCBI Taxonomy" id="1776382"/>
    <lineage>
        <taxon>Bacteria</taxon>
        <taxon>Bacillati</taxon>
        <taxon>Bacillota</taxon>
        <taxon>Clostridia</taxon>
        <taxon>Eubacteriales</taxon>
        <taxon>Oscillospiraceae</taxon>
        <taxon>Neglectibacter</taxon>
    </lineage>
</organism>